<dbReference type="SUPFAM" id="SSF56655">
    <property type="entry name" value="Carbohydrate phosphatase"/>
    <property type="match status" value="1"/>
</dbReference>
<accession>A0ABQ6P8H3</accession>
<dbReference type="NCBIfam" id="TIGR00330">
    <property type="entry name" value="glpX"/>
    <property type="match status" value="1"/>
</dbReference>
<dbReference type="PIRSF" id="PIRSF004532">
    <property type="entry name" value="GlpX"/>
    <property type="match status" value="1"/>
</dbReference>
<evidence type="ECO:0000313" key="9">
    <source>
        <dbReference type="Proteomes" id="UP001187221"/>
    </source>
</evidence>
<evidence type="ECO:0000256" key="7">
    <source>
        <dbReference type="PIRNR" id="PIRNR004532"/>
    </source>
</evidence>
<proteinExistence type="inferred from homology"/>
<dbReference type="InterPro" id="IPR004464">
    <property type="entry name" value="FBPase_class-2/SBPase"/>
</dbReference>
<dbReference type="Gene3D" id="3.30.540.10">
    <property type="entry name" value="Fructose-1,6-Bisphosphatase, subunit A, domain 1"/>
    <property type="match status" value="1"/>
</dbReference>
<dbReference type="CDD" id="cd01516">
    <property type="entry name" value="FBPase_glpX"/>
    <property type="match status" value="1"/>
</dbReference>
<comment type="similarity">
    <text evidence="2 7">Belongs to the FBPase class 2 family.</text>
</comment>
<keyword evidence="9" id="KW-1185">Reference proteome</keyword>
<dbReference type="EMBL" id="BTFW01000001">
    <property type="protein sequence ID" value="GMM61563.1"/>
    <property type="molecule type" value="Genomic_DNA"/>
</dbReference>
<dbReference type="PANTHER" id="PTHR30447:SF0">
    <property type="entry name" value="FRUCTOSE-1,6-BISPHOSPHATASE 1 CLASS 2-RELATED"/>
    <property type="match status" value="1"/>
</dbReference>
<protein>
    <recommendedName>
        <fullName evidence="7">Fructose-1,6-bisphosphatase</fullName>
    </recommendedName>
</protein>
<dbReference type="RefSeq" id="WP_411911520.1">
    <property type="nucleotide sequence ID" value="NZ_BTFW01000001.1"/>
</dbReference>
<dbReference type="Proteomes" id="UP001187221">
    <property type="component" value="Unassembled WGS sequence"/>
</dbReference>
<sequence length="339" mass="35509">MTTSPAARPAARSAEKPNASQVLDRVLVLEMVRVTEAAAIGAARLIGRGDEKAADAAAVEAMRAAFNELYMDGTVVIGEGERDEAPMLYIGEKVGSAPGTGPRIDIALDPLEGTTITAKAGPDALAVLAVAEEGGLLNAPDVYMEKLAVGPGYPEGVIDLDRTVAENVQAVAQAKGVEPSDIVVCVLDRARHEGIIAQLRALGCGVRLIPDGDVAGVIAVTNEDTGIDMYMGTGGAPEGVLAAAALRCVGGQFKGRLLFRNEDEKARARKWGITDLNKIYDLADLAKGDCIFAATGVTDGSLLDGVKFRKNGIMTTDSVVMRASSGTVRWVKGEHRRQR</sequence>
<keyword evidence="5" id="KW-0464">Manganese</keyword>
<evidence type="ECO:0000256" key="3">
    <source>
        <dbReference type="ARBA" id="ARBA00022723"/>
    </source>
</evidence>
<dbReference type="Gene3D" id="3.40.190.90">
    <property type="match status" value="1"/>
</dbReference>
<evidence type="ECO:0000256" key="4">
    <source>
        <dbReference type="ARBA" id="ARBA00022801"/>
    </source>
</evidence>
<comment type="catalytic activity">
    <reaction evidence="1">
        <text>beta-D-fructose 1,6-bisphosphate + H2O = beta-D-fructose 6-phosphate + phosphate</text>
        <dbReference type="Rhea" id="RHEA:11064"/>
        <dbReference type="ChEBI" id="CHEBI:15377"/>
        <dbReference type="ChEBI" id="CHEBI:32966"/>
        <dbReference type="ChEBI" id="CHEBI:43474"/>
        <dbReference type="ChEBI" id="CHEBI:57634"/>
        <dbReference type="EC" id="3.1.3.11"/>
    </reaction>
</comment>
<evidence type="ECO:0000256" key="2">
    <source>
        <dbReference type="ARBA" id="ARBA00008989"/>
    </source>
</evidence>
<evidence type="ECO:0000256" key="5">
    <source>
        <dbReference type="ARBA" id="ARBA00023211"/>
    </source>
</evidence>
<name>A0ABQ6P8H3_9SPHN</name>
<gene>
    <name evidence="8" type="primary">glpX</name>
    <name evidence="8" type="ORF">NUTIK01_23400</name>
</gene>
<reference evidence="8 9" key="1">
    <citation type="submission" date="2023-06" db="EMBL/GenBank/DDBJ databases">
        <title>Draft genome sequence of Novosphingobium sp. strain IK01.</title>
        <authorList>
            <person name="Hatamoto M."/>
            <person name="Ikarashi T."/>
            <person name="Yamaguchi T."/>
        </authorList>
    </citation>
    <scope>NUCLEOTIDE SEQUENCE [LARGE SCALE GENOMIC DNA]</scope>
    <source>
        <strain evidence="8 9">IK01</strain>
    </source>
</reference>
<evidence type="ECO:0000256" key="1">
    <source>
        <dbReference type="ARBA" id="ARBA00001273"/>
    </source>
</evidence>
<keyword evidence="3" id="KW-0479">Metal-binding</keyword>
<dbReference type="PANTHER" id="PTHR30447">
    <property type="entry name" value="FRUCTOSE-1,6-BISPHOSPHATASE CLASS 2"/>
    <property type="match status" value="1"/>
</dbReference>
<keyword evidence="6 7" id="KW-0119">Carbohydrate metabolism</keyword>
<organism evidence="8 9">
    <name type="scientific">Novosphingobium pituita</name>
    <dbReference type="NCBI Taxonomy" id="3056842"/>
    <lineage>
        <taxon>Bacteria</taxon>
        <taxon>Pseudomonadati</taxon>
        <taxon>Pseudomonadota</taxon>
        <taxon>Alphaproteobacteria</taxon>
        <taxon>Sphingomonadales</taxon>
        <taxon>Sphingomonadaceae</taxon>
        <taxon>Novosphingobium</taxon>
    </lineage>
</organism>
<comment type="caution">
    <text evidence="8">The sequence shown here is derived from an EMBL/GenBank/DDBJ whole genome shotgun (WGS) entry which is preliminary data.</text>
</comment>
<keyword evidence="4" id="KW-0378">Hydrolase</keyword>
<evidence type="ECO:0000313" key="8">
    <source>
        <dbReference type="EMBL" id="GMM61563.1"/>
    </source>
</evidence>
<dbReference type="Pfam" id="PF03320">
    <property type="entry name" value="FBPase_glpX"/>
    <property type="match status" value="1"/>
</dbReference>
<evidence type="ECO:0000256" key="6">
    <source>
        <dbReference type="ARBA" id="ARBA00023277"/>
    </source>
</evidence>